<comment type="caution">
    <text evidence="2">The sequence shown here is derived from an EMBL/GenBank/DDBJ whole genome shotgun (WGS) entry which is preliminary data.</text>
</comment>
<dbReference type="RefSeq" id="WP_179548847.1">
    <property type="nucleotide sequence ID" value="NZ_BSEW01000002.1"/>
</dbReference>
<proteinExistence type="predicted"/>
<feature type="compositionally biased region" description="Acidic residues" evidence="1">
    <location>
        <begin position="50"/>
        <end position="75"/>
    </location>
</feature>
<gene>
    <name evidence="2" type="ORF">BJ984_003178</name>
</gene>
<accession>A0A852STU1</accession>
<protein>
    <submittedName>
        <fullName evidence="2">Uncharacterized protein</fullName>
    </submittedName>
</protein>
<dbReference type="EMBL" id="JACCBM010000001">
    <property type="protein sequence ID" value="NYD72020.1"/>
    <property type="molecule type" value="Genomic_DNA"/>
</dbReference>
<evidence type="ECO:0000313" key="2">
    <source>
        <dbReference type="EMBL" id="NYD72020.1"/>
    </source>
</evidence>
<name>A0A852STU1_9MICO</name>
<reference evidence="2 3" key="1">
    <citation type="submission" date="2020-07" db="EMBL/GenBank/DDBJ databases">
        <title>Sequencing the genomes of 1000 actinobacteria strains.</title>
        <authorList>
            <person name="Klenk H.-P."/>
        </authorList>
    </citation>
    <scope>NUCLEOTIDE SEQUENCE [LARGE SCALE GENOMIC DNA]</scope>
    <source>
        <strain evidence="2 3">DSM 26474</strain>
    </source>
</reference>
<keyword evidence="3" id="KW-1185">Reference proteome</keyword>
<evidence type="ECO:0000313" key="3">
    <source>
        <dbReference type="Proteomes" id="UP000549913"/>
    </source>
</evidence>
<organism evidence="2 3">
    <name type="scientific">Herbiconiux flava</name>
    <dbReference type="NCBI Taxonomy" id="881268"/>
    <lineage>
        <taxon>Bacteria</taxon>
        <taxon>Bacillati</taxon>
        <taxon>Actinomycetota</taxon>
        <taxon>Actinomycetes</taxon>
        <taxon>Micrococcales</taxon>
        <taxon>Microbacteriaceae</taxon>
        <taxon>Herbiconiux</taxon>
    </lineage>
</organism>
<evidence type="ECO:0000256" key="1">
    <source>
        <dbReference type="SAM" id="MobiDB-lite"/>
    </source>
</evidence>
<feature type="region of interest" description="Disordered" evidence="1">
    <location>
        <begin position="1"/>
        <end position="75"/>
    </location>
</feature>
<sequence>MTDKNEPVDPASVDLSDIEYPDYSGYPDGEGMVGNGPTTDAVPSGVDPTVADEPEPGDDPEAASTDEDTIVENDG</sequence>
<dbReference type="AlphaFoldDB" id="A0A852STU1"/>
<dbReference type="Proteomes" id="UP000549913">
    <property type="component" value="Unassembled WGS sequence"/>
</dbReference>